<feature type="chain" id="PRO_5046663323" description="Secreted protein" evidence="1">
    <location>
        <begin position="30"/>
        <end position="161"/>
    </location>
</feature>
<evidence type="ECO:0000256" key="1">
    <source>
        <dbReference type="SAM" id="SignalP"/>
    </source>
</evidence>
<proteinExistence type="predicted"/>
<name>A0ABT2CHT3_9ACTN</name>
<evidence type="ECO:0000313" key="3">
    <source>
        <dbReference type="Proteomes" id="UP001431313"/>
    </source>
</evidence>
<comment type="caution">
    <text evidence="2">The sequence shown here is derived from an EMBL/GenBank/DDBJ whole genome shotgun (WGS) entry which is preliminary data.</text>
</comment>
<evidence type="ECO:0000313" key="2">
    <source>
        <dbReference type="EMBL" id="MCS0636970.1"/>
    </source>
</evidence>
<dbReference type="Proteomes" id="UP001431313">
    <property type="component" value="Unassembled WGS sequence"/>
</dbReference>
<keyword evidence="3" id="KW-1185">Reference proteome</keyword>
<reference evidence="2" key="1">
    <citation type="submission" date="2022-08" db="EMBL/GenBank/DDBJ databases">
        <authorList>
            <person name="Somphong A."/>
            <person name="Phongsopitanun W."/>
        </authorList>
    </citation>
    <scope>NUCLEOTIDE SEQUENCE</scope>
    <source>
        <strain evidence="2">LP05-1</strain>
    </source>
</reference>
<feature type="signal peptide" evidence="1">
    <location>
        <begin position="1"/>
        <end position="29"/>
    </location>
</feature>
<evidence type="ECO:0008006" key="4">
    <source>
        <dbReference type="Google" id="ProtNLM"/>
    </source>
</evidence>
<dbReference type="RefSeq" id="WP_258788228.1">
    <property type="nucleotide sequence ID" value="NZ_JANUGQ010000011.1"/>
</dbReference>
<organism evidence="2 3">
    <name type="scientific">Streptomyces pyxinae</name>
    <dbReference type="NCBI Taxonomy" id="2970734"/>
    <lineage>
        <taxon>Bacteria</taxon>
        <taxon>Bacillati</taxon>
        <taxon>Actinomycetota</taxon>
        <taxon>Actinomycetes</taxon>
        <taxon>Kitasatosporales</taxon>
        <taxon>Streptomycetaceae</taxon>
        <taxon>Streptomyces</taxon>
    </lineage>
</organism>
<protein>
    <recommendedName>
        <fullName evidence="4">Secreted protein</fullName>
    </recommendedName>
</protein>
<sequence length="161" mass="16389">MRIQRIIRGAGLAAAAVTALAVTTAPASAAEANWKEVQPNANWECGTTISHATYPGVKFQGCVVANNSGDAQLVLVVNNQGPKAVNIGGWTSSQFGSNVTCADSVLNTGFQRGCFGPTVSVPCNVTYANSVHLTVNGSTKIATAPTLTKVCGREGAALPAA</sequence>
<dbReference type="EMBL" id="JANUGQ010000011">
    <property type="protein sequence ID" value="MCS0636970.1"/>
    <property type="molecule type" value="Genomic_DNA"/>
</dbReference>
<gene>
    <name evidence="2" type="ORF">NX801_15135</name>
</gene>
<keyword evidence="1" id="KW-0732">Signal</keyword>
<accession>A0ABT2CHT3</accession>